<feature type="signal peptide" evidence="9">
    <location>
        <begin position="1"/>
        <end position="18"/>
    </location>
</feature>
<dbReference type="SMART" id="SM00408">
    <property type="entry name" value="IGc2"/>
    <property type="match status" value="2"/>
</dbReference>
<evidence type="ECO:0000256" key="3">
    <source>
        <dbReference type="ARBA" id="ARBA00022729"/>
    </source>
</evidence>
<evidence type="ECO:0000256" key="6">
    <source>
        <dbReference type="ARBA" id="ARBA00023157"/>
    </source>
</evidence>
<feature type="domain" description="Ig-like" evidence="10">
    <location>
        <begin position="19"/>
        <end position="122"/>
    </location>
</feature>
<dbReference type="GeneTree" id="ENSGT00940000160248"/>
<dbReference type="Pfam" id="PF13927">
    <property type="entry name" value="Ig_3"/>
    <property type="match status" value="1"/>
</dbReference>
<evidence type="ECO:0000313" key="11">
    <source>
        <dbReference type="Ensembl" id="ENSCPRP00005015985.1"/>
    </source>
</evidence>
<dbReference type="SMART" id="SM00409">
    <property type="entry name" value="IG"/>
    <property type="match status" value="2"/>
</dbReference>
<dbReference type="PANTHER" id="PTHR44969:SF1">
    <property type="entry name" value="CELL SURFACE A33 ANTIGEN"/>
    <property type="match status" value="1"/>
</dbReference>
<dbReference type="AlphaFoldDB" id="A0A7M4EZM2"/>
<gene>
    <name evidence="11" type="primary">GPA33</name>
</gene>
<dbReference type="CDD" id="cd00096">
    <property type="entry name" value="Ig"/>
    <property type="match status" value="1"/>
</dbReference>
<reference evidence="11" key="2">
    <citation type="submission" date="2025-09" db="UniProtKB">
        <authorList>
            <consortium name="Ensembl"/>
        </authorList>
    </citation>
    <scope>IDENTIFICATION</scope>
</reference>
<dbReference type="InterPro" id="IPR036179">
    <property type="entry name" value="Ig-like_dom_sf"/>
</dbReference>
<dbReference type="FunFam" id="2.60.40.10:FF:000095">
    <property type="entry name" value="immunoglobulin superfamily member 11 isoform X1"/>
    <property type="match status" value="1"/>
</dbReference>
<dbReference type="Gene3D" id="2.60.40.10">
    <property type="entry name" value="Immunoglobulins"/>
    <property type="match status" value="2"/>
</dbReference>
<keyword evidence="4 8" id="KW-1133">Transmembrane helix</keyword>
<evidence type="ECO:0000256" key="1">
    <source>
        <dbReference type="ARBA" id="ARBA00004479"/>
    </source>
</evidence>
<feature type="chain" id="PRO_5029774100" evidence="9">
    <location>
        <begin position="19"/>
        <end position="326"/>
    </location>
</feature>
<dbReference type="InterPro" id="IPR003599">
    <property type="entry name" value="Ig_sub"/>
</dbReference>
<feature type="domain" description="Ig-like" evidence="10">
    <location>
        <begin position="134"/>
        <end position="219"/>
    </location>
</feature>
<dbReference type="InterPro" id="IPR007110">
    <property type="entry name" value="Ig-like_dom"/>
</dbReference>
<dbReference type="InterPro" id="IPR042474">
    <property type="entry name" value="A33"/>
</dbReference>
<comment type="subcellular location">
    <subcellularLocation>
        <location evidence="1">Membrane</location>
        <topology evidence="1">Single-pass type I membrane protein</topology>
    </subcellularLocation>
</comment>
<dbReference type="SMART" id="SM00406">
    <property type="entry name" value="IGv"/>
    <property type="match status" value="1"/>
</dbReference>
<evidence type="ECO:0000256" key="5">
    <source>
        <dbReference type="ARBA" id="ARBA00023136"/>
    </source>
</evidence>
<accession>A0A7M4EZM2</accession>
<proteinExistence type="predicted"/>
<dbReference type="InterPro" id="IPR013783">
    <property type="entry name" value="Ig-like_fold"/>
</dbReference>
<keyword evidence="6" id="KW-1015">Disulfide bond</keyword>
<dbReference type="PROSITE" id="PS50835">
    <property type="entry name" value="IG_LIKE"/>
    <property type="match status" value="2"/>
</dbReference>
<keyword evidence="2 8" id="KW-0812">Transmembrane</keyword>
<reference evidence="11" key="1">
    <citation type="submission" date="2025-08" db="UniProtKB">
        <authorList>
            <consortium name="Ensembl"/>
        </authorList>
    </citation>
    <scope>IDENTIFICATION</scope>
</reference>
<organism evidence="11 12">
    <name type="scientific">Crocodylus porosus</name>
    <name type="common">Saltwater crocodile</name>
    <name type="synonym">Estuarine crocodile</name>
    <dbReference type="NCBI Taxonomy" id="8502"/>
    <lineage>
        <taxon>Eukaryota</taxon>
        <taxon>Metazoa</taxon>
        <taxon>Chordata</taxon>
        <taxon>Craniata</taxon>
        <taxon>Vertebrata</taxon>
        <taxon>Euteleostomi</taxon>
        <taxon>Archelosauria</taxon>
        <taxon>Archosauria</taxon>
        <taxon>Crocodylia</taxon>
        <taxon>Longirostres</taxon>
        <taxon>Crocodylidae</taxon>
        <taxon>Crocodylus</taxon>
    </lineage>
</organism>
<dbReference type="Pfam" id="PF07686">
    <property type="entry name" value="V-set"/>
    <property type="match status" value="1"/>
</dbReference>
<dbReference type="InterPro" id="IPR003598">
    <property type="entry name" value="Ig_sub2"/>
</dbReference>
<protein>
    <submittedName>
        <fullName evidence="11">Glycoprotein A33</fullName>
    </submittedName>
</protein>
<evidence type="ECO:0000256" key="9">
    <source>
        <dbReference type="SAM" id="SignalP"/>
    </source>
</evidence>
<feature type="transmembrane region" description="Helical" evidence="8">
    <location>
        <begin position="227"/>
        <end position="250"/>
    </location>
</feature>
<dbReference type="GO" id="GO:0005886">
    <property type="term" value="C:plasma membrane"/>
    <property type="evidence" value="ECO:0007669"/>
    <property type="project" value="InterPro"/>
</dbReference>
<dbReference type="OMA" id="TEMSGYY"/>
<keyword evidence="3 9" id="KW-0732">Signal</keyword>
<evidence type="ECO:0000256" key="4">
    <source>
        <dbReference type="ARBA" id="ARBA00022989"/>
    </source>
</evidence>
<evidence type="ECO:0000259" key="10">
    <source>
        <dbReference type="PROSITE" id="PS50835"/>
    </source>
</evidence>
<dbReference type="Proteomes" id="UP000594220">
    <property type="component" value="Unplaced"/>
</dbReference>
<dbReference type="SUPFAM" id="SSF48726">
    <property type="entry name" value="Immunoglobulin"/>
    <property type="match status" value="2"/>
</dbReference>
<evidence type="ECO:0000256" key="2">
    <source>
        <dbReference type="ARBA" id="ARBA00022692"/>
    </source>
</evidence>
<keyword evidence="12" id="KW-1185">Reference proteome</keyword>
<evidence type="ECO:0000313" key="12">
    <source>
        <dbReference type="Proteomes" id="UP000594220"/>
    </source>
</evidence>
<evidence type="ECO:0000256" key="8">
    <source>
        <dbReference type="SAM" id="Phobius"/>
    </source>
</evidence>
<name>A0A7M4EZM2_CROPO</name>
<evidence type="ECO:0000256" key="7">
    <source>
        <dbReference type="ARBA" id="ARBA00023319"/>
    </source>
</evidence>
<sequence length="326" mass="36245">MKRLELFIFSLALATAHGSTITVPDKEVKVARGNNVTLRCEFQTTGTAESGDFVYWKKIRTTHEAIIRYFDGFIRYGASYNDRIHFSGNPDKGDLSITLTGVTMEDNGTYTCGAHLRKETVEPARVALLVLVAPSIPDCAIHGTPEYGHTVNLTCNSREGSPKPVYTWKSFNTQNQPRPLQATEGQQITLKNVSTETSGFYICTSTNSVGHQFCNMTVNIMPPSMNFALYAGIIGGVVAAIIVISILGYCCCCRTPKDKDYEMTEREDQTEEATMNQEADKELAKLFCASPRCNPDLVNRSWPQPGIRMSPFPPHCYCPHQQISEF</sequence>
<dbReference type="Ensembl" id="ENSCPRT00005018719.1">
    <property type="protein sequence ID" value="ENSCPRP00005015985.1"/>
    <property type="gene ID" value="ENSCPRG00005011174.1"/>
</dbReference>
<dbReference type="InterPro" id="IPR013106">
    <property type="entry name" value="Ig_V-set"/>
</dbReference>
<dbReference type="PANTHER" id="PTHR44969">
    <property type="entry name" value="CELL SURFACE A33 ANTIGEN"/>
    <property type="match status" value="1"/>
</dbReference>
<keyword evidence="7" id="KW-0393">Immunoglobulin domain</keyword>
<keyword evidence="5 8" id="KW-0472">Membrane</keyword>